<dbReference type="Gene3D" id="3.20.20.70">
    <property type="entry name" value="Aldolase class I"/>
    <property type="match status" value="1"/>
</dbReference>
<proteinExistence type="predicted"/>
<name>A0AAX4HR18_9BACT</name>
<accession>A0AAX4HR18</accession>
<evidence type="ECO:0000313" key="2">
    <source>
        <dbReference type="Proteomes" id="UP001324634"/>
    </source>
</evidence>
<keyword evidence="2" id="KW-1185">Reference proteome</keyword>
<dbReference type="EMBL" id="CP139487">
    <property type="protein sequence ID" value="WPU65622.1"/>
    <property type="molecule type" value="Genomic_DNA"/>
</dbReference>
<protein>
    <recommendedName>
        <fullName evidence="3">Radical SAM protein</fullName>
    </recommendedName>
</protein>
<dbReference type="InterPro" id="IPR058240">
    <property type="entry name" value="rSAM_sf"/>
</dbReference>
<sequence length="314" mass="36587">MILSLNPTYYCNFRNGKCAETCYLTSSQLSDPKILDVKDISARVTELEQQAQLEHIDLYGGEITILPIDYQYELLGYLAGLSCSLNLVTNLSNVNSPFIHHRGNDFTLSVSWDYRARQGHEAIYEKMKTLSRDFTVLSLASPEFMTFSPLEILKILNQLPFLSAFEIKPYNQNQGNALKISHRAYEKLIQSYVEIYRSRSWNFSFTNLHELQNAIEKNRRSWSDNHIYLTPANRWAVLDFDQQGREYFLHLQDLNEYQSWAKNEKATYTIDPHCQECRFLGHCLSEHLKPINDFESTSCSGFKNLLDWFEKSAK</sequence>
<dbReference type="Proteomes" id="UP001324634">
    <property type="component" value="Chromosome"/>
</dbReference>
<evidence type="ECO:0000313" key="1">
    <source>
        <dbReference type="EMBL" id="WPU65622.1"/>
    </source>
</evidence>
<reference evidence="1 2" key="1">
    <citation type="submission" date="2023-11" db="EMBL/GenBank/DDBJ databases">
        <title>Peredibacter starrii A3.12.</title>
        <authorList>
            <person name="Mitchell R.J."/>
        </authorList>
    </citation>
    <scope>NUCLEOTIDE SEQUENCE [LARGE SCALE GENOMIC DNA]</scope>
    <source>
        <strain evidence="1 2">A3.12</strain>
    </source>
</reference>
<organism evidence="1 2">
    <name type="scientific">Peredibacter starrii</name>
    <dbReference type="NCBI Taxonomy" id="28202"/>
    <lineage>
        <taxon>Bacteria</taxon>
        <taxon>Pseudomonadati</taxon>
        <taxon>Bdellovibrionota</taxon>
        <taxon>Bacteriovoracia</taxon>
        <taxon>Bacteriovoracales</taxon>
        <taxon>Bacteriovoracaceae</taxon>
        <taxon>Peredibacter</taxon>
    </lineage>
</organism>
<dbReference type="SUPFAM" id="SSF102114">
    <property type="entry name" value="Radical SAM enzymes"/>
    <property type="match status" value="1"/>
</dbReference>
<gene>
    <name evidence="1" type="ORF">SOO65_02560</name>
</gene>
<evidence type="ECO:0008006" key="3">
    <source>
        <dbReference type="Google" id="ProtNLM"/>
    </source>
</evidence>
<dbReference type="InterPro" id="IPR013785">
    <property type="entry name" value="Aldolase_TIM"/>
</dbReference>
<dbReference type="AlphaFoldDB" id="A0AAX4HR18"/>
<dbReference type="RefSeq" id="WP_321396464.1">
    <property type="nucleotide sequence ID" value="NZ_CP139487.1"/>
</dbReference>
<dbReference type="KEGG" id="psti:SOO65_02560"/>